<accession>A0A8C6V368</accession>
<evidence type="ECO:0000313" key="7">
    <source>
        <dbReference type="Ensembl" id="ENSNMLP00000044657.1"/>
    </source>
</evidence>
<dbReference type="Proteomes" id="UP000694523">
    <property type="component" value="Unplaced"/>
</dbReference>
<keyword evidence="5 6" id="KW-0732">Signal</keyword>
<reference evidence="7" key="2">
    <citation type="submission" date="2025-09" db="UniProtKB">
        <authorList>
            <consortium name="Ensembl"/>
        </authorList>
    </citation>
    <scope>IDENTIFICATION</scope>
</reference>
<dbReference type="InterPro" id="IPR010345">
    <property type="entry name" value="IL-17_fam"/>
</dbReference>
<protein>
    <submittedName>
        <fullName evidence="7">Uncharacterized protein</fullName>
    </submittedName>
</protein>
<evidence type="ECO:0000256" key="3">
    <source>
        <dbReference type="ARBA" id="ARBA00022514"/>
    </source>
</evidence>
<proteinExistence type="inferred from homology"/>
<evidence type="ECO:0000256" key="5">
    <source>
        <dbReference type="ARBA" id="ARBA00022729"/>
    </source>
</evidence>
<dbReference type="AlphaFoldDB" id="A0A8C6V368"/>
<evidence type="ECO:0000256" key="2">
    <source>
        <dbReference type="ARBA" id="ARBA00007236"/>
    </source>
</evidence>
<evidence type="ECO:0000313" key="8">
    <source>
        <dbReference type="Proteomes" id="UP000694523"/>
    </source>
</evidence>
<dbReference type="GO" id="GO:0005125">
    <property type="term" value="F:cytokine activity"/>
    <property type="evidence" value="ECO:0007669"/>
    <property type="project" value="UniProtKB-KW"/>
</dbReference>
<evidence type="ECO:0000256" key="4">
    <source>
        <dbReference type="ARBA" id="ARBA00022525"/>
    </source>
</evidence>
<dbReference type="SUPFAM" id="SSF57501">
    <property type="entry name" value="Cystine-knot cytokines"/>
    <property type="match status" value="1"/>
</dbReference>
<reference evidence="7" key="1">
    <citation type="submission" date="2025-08" db="UniProtKB">
        <authorList>
            <consortium name="Ensembl"/>
        </authorList>
    </citation>
    <scope>IDENTIFICATION</scope>
</reference>
<feature type="signal peptide" evidence="6">
    <location>
        <begin position="1"/>
        <end position="30"/>
    </location>
</feature>
<keyword evidence="4" id="KW-0964">Secreted</keyword>
<sequence>MVTCNKNKTLLFRTALMLALLAPLSHCGKAQRVKPKGGRGKGHIVKLVLDQTLPEFSTSFSSRVANLSLSPWVYREECVDSRIPRCLFHAHCLTSGCVHPQWGHEDLSLEAKPIYYQLLVLHRWPKGRKSQRGSNWSKRYAFRLGTEVVSAGCTCVRPSIIQTNS</sequence>
<dbReference type="Gene3D" id="2.10.90.10">
    <property type="entry name" value="Cystine-knot cytokines"/>
    <property type="match status" value="1"/>
</dbReference>
<comment type="similarity">
    <text evidence="2">Belongs to the IL-17 family.</text>
</comment>
<keyword evidence="8" id="KW-1185">Reference proteome</keyword>
<name>A0A8C6V368_9GOBI</name>
<dbReference type="InterPro" id="IPR020440">
    <property type="entry name" value="IL-17_chr"/>
</dbReference>
<dbReference type="GO" id="GO:0005615">
    <property type="term" value="C:extracellular space"/>
    <property type="evidence" value="ECO:0007669"/>
    <property type="project" value="UniProtKB-KW"/>
</dbReference>
<dbReference type="PRINTS" id="PR01932">
    <property type="entry name" value="INTRLEUKIN17"/>
</dbReference>
<organism evidence="7 8">
    <name type="scientific">Neogobius melanostomus</name>
    <name type="common">round goby</name>
    <dbReference type="NCBI Taxonomy" id="47308"/>
    <lineage>
        <taxon>Eukaryota</taxon>
        <taxon>Metazoa</taxon>
        <taxon>Chordata</taxon>
        <taxon>Craniata</taxon>
        <taxon>Vertebrata</taxon>
        <taxon>Euteleostomi</taxon>
        <taxon>Actinopterygii</taxon>
        <taxon>Neopterygii</taxon>
        <taxon>Teleostei</taxon>
        <taxon>Neoteleostei</taxon>
        <taxon>Acanthomorphata</taxon>
        <taxon>Gobiaria</taxon>
        <taxon>Gobiiformes</taxon>
        <taxon>Gobioidei</taxon>
        <taxon>Gobiidae</taxon>
        <taxon>Benthophilinae</taxon>
        <taxon>Neogobiini</taxon>
        <taxon>Neogobius</taxon>
    </lineage>
</organism>
<dbReference type="GO" id="GO:0006954">
    <property type="term" value="P:inflammatory response"/>
    <property type="evidence" value="ECO:0007669"/>
    <property type="project" value="InterPro"/>
</dbReference>
<keyword evidence="3" id="KW-0202">Cytokine</keyword>
<evidence type="ECO:0000256" key="1">
    <source>
        <dbReference type="ARBA" id="ARBA00004613"/>
    </source>
</evidence>
<dbReference type="InterPro" id="IPR029034">
    <property type="entry name" value="Cystine-knot_cytokine"/>
</dbReference>
<evidence type="ECO:0000256" key="6">
    <source>
        <dbReference type="SAM" id="SignalP"/>
    </source>
</evidence>
<comment type="subcellular location">
    <subcellularLocation>
        <location evidence="1">Secreted</location>
    </subcellularLocation>
</comment>
<dbReference type="Ensembl" id="ENSNMLT00000049579.1">
    <property type="protein sequence ID" value="ENSNMLP00000044657.1"/>
    <property type="gene ID" value="ENSNMLG00000027031.1"/>
</dbReference>
<dbReference type="Pfam" id="PF06083">
    <property type="entry name" value="IL17"/>
    <property type="match status" value="1"/>
</dbReference>
<feature type="chain" id="PRO_5034721288" evidence="6">
    <location>
        <begin position="31"/>
        <end position="165"/>
    </location>
</feature>